<dbReference type="GO" id="GO:0120147">
    <property type="term" value="F:formylglycine-generating oxidase activity"/>
    <property type="evidence" value="ECO:0007669"/>
    <property type="project" value="TreeGrafter"/>
</dbReference>
<sequence>LVDMIFRPNLANSWFAAEAYAQWAGKQLPTESQWEYAARGGVINSDYPWGNEFRPYLTQWKNADVKGTINVGSYTINGYELNDMVGNVREWTADGYELYQPVKEIDPLPTINNHYKVVRGGSWKSNEDELRISSREKLPPNITLADLGFRFVTAN</sequence>
<dbReference type="SUPFAM" id="SSF56436">
    <property type="entry name" value="C-type lectin-like"/>
    <property type="match status" value="1"/>
</dbReference>
<dbReference type="InterPro" id="IPR042095">
    <property type="entry name" value="SUMF_sf"/>
</dbReference>
<dbReference type="PANTHER" id="PTHR23150:SF19">
    <property type="entry name" value="FORMYLGLYCINE-GENERATING ENZYME"/>
    <property type="match status" value="1"/>
</dbReference>
<dbReference type="PANTHER" id="PTHR23150">
    <property type="entry name" value="SULFATASE MODIFYING FACTOR 1, 2"/>
    <property type="match status" value="1"/>
</dbReference>
<dbReference type="InterPro" id="IPR005532">
    <property type="entry name" value="SUMF_dom"/>
</dbReference>
<dbReference type="EMBL" id="UINC01061024">
    <property type="protein sequence ID" value="SVB86155.1"/>
    <property type="molecule type" value="Genomic_DNA"/>
</dbReference>
<accession>A0A382HGE6</accession>
<dbReference type="AlphaFoldDB" id="A0A382HGE6"/>
<feature type="non-terminal residue" evidence="2">
    <location>
        <position position="1"/>
    </location>
</feature>
<proteinExistence type="predicted"/>
<feature type="domain" description="Sulfatase-modifying factor enzyme-like" evidence="1">
    <location>
        <begin position="13"/>
        <end position="152"/>
    </location>
</feature>
<dbReference type="Pfam" id="PF03781">
    <property type="entry name" value="FGE-sulfatase"/>
    <property type="match status" value="1"/>
</dbReference>
<protein>
    <recommendedName>
        <fullName evidence="1">Sulfatase-modifying factor enzyme-like domain-containing protein</fullName>
    </recommendedName>
</protein>
<evidence type="ECO:0000313" key="2">
    <source>
        <dbReference type="EMBL" id="SVB86155.1"/>
    </source>
</evidence>
<reference evidence="2" key="1">
    <citation type="submission" date="2018-05" db="EMBL/GenBank/DDBJ databases">
        <authorList>
            <person name="Lanie J.A."/>
            <person name="Ng W.-L."/>
            <person name="Kazmierczak K.M."/>
            <person name="Andrzejewski T.M."/>
            <person name="Davidsen T.M."/>
            <person name="Wayne K.J."/>
            <person name="Tettelin H."/>
            <person name="Glass J.I."/>
            <person name="Rusch D."/>
            <person name="Podicherti R."/>
            <person name="Tsui H.-C.T."/>
            <person name="Winkler M.E."/>
        </authorList>
    </citation>
    <scope>NUCLEOTIDE SEQUENCE</scope>
</reference>
<dbReference type="InterPro" id="IPR016187">
    <property type="entry name" value="CTDL_fold"/>
</dbReference>
<organism evidence="2">
    <name type="scientific">marine metagenome</name>
    <dbReference type="NCBI Taxonomy" id="408172"/>
    <lineage>
        <taxon>unclassified sequences</taxon>
        <taxon>metagenomes</taxon>
        <taxon>ecological metagenomes</taxon>
    </lineage>
</organism>
<evidence type="ECO:0000259" key="1">
    <source>
        <dbReference type="Pfam" id="PF03781"/>
    </source>
</evidence>
<gene>
    <name evidence="2" type="ORF">METZ01_LOCUS239009</name>
</gene>
<name>A0A382HGE6_9ZZZZ</name>
<dbReference type="Gene3D" id="3.90.1580.10">
    <property type="entry name" value="paralog of FGE (formylglycine-generating enzyme)"/>
    <property type="match status" value="1"/>
</dbReference>
<dbReference type="InterPro" id="IPR051043">
    <property type="entry name" value="Sulfatase_Mod_Factor_Kinase"/>
</dbReference>